<dbReference type="GO" id="GO:0005802">
    <property type="term" value="C:trans-Golgi network"/>
    <property type="evidence" value="ECO:0007669"/>
    <property type="project" value="InterPro"/>
</dbReference>
<dbReference type="GO" id="GO:0042998">
    <property type="term" value="P:positive regulation of Golgi to plasma membrane protein transport"/>
    <property type="evidence" value="ECO:0007669"/>
    <property type="project" value="TreeGrafter"/>
</dbReference>
<dbReference type="SUPFAM" id="SSF48452">
    <property type="entry name" value="TPR-like"/>
    <property type="match status" value="1"/>
</dbReference>
<sequence>METTDIITPEEKSAEVFADENVQIENENNKAADNNNTLLDANGNRRIDEGLDSGDCPNESGKDRNALFQLGLEEEKRGNYDAAIDCYLDSLKGLQSKAQFSCLPQCLHNIAVIYRDQGKYDQAVQFAQAERFFYESSLINSEEIQKKLDEVAGENGEPKDLNELNIEALKADEYEHMAKLCLMKKQQDLALKYCGKSTKIRQKVYGNNHEKTKASLKFFTAIYTEIEKMPNSVGLLNCNPDSVDITVKTPDTIVSTPAGGEPVSILRQRSEDSLKDGAREKKQVHFHESVDESIRNREKEKLASSIVRQFRLAVCIVLLATLGMWLYCSVSKSQSCQRPMAQLNQWIQTLRYYCHLLTTAPSAPT</sequence>
<keyword evidence="1" id="KW-0472">Membrane</keyword>
<dbReference type="GO" id="GO:0071253">
    <property type="term" value="F:connexin binding"/>
    <property type="evidence" value="ECO:0007669"/>
    <property type="project" value="InterPro"/>
</dbReference>
<evidence type="ECO:0000313" key="4">
    <source>
        <dbReference type="Proteomes" id="UP001497497"/>
    </source>
</evidence>
<dbReference type="GO" id="GO:0030133">
    <property type="term" value="C:transport vesicle"/>
    <property type="evidence" value="ECO:0007669"/>
    <property type="project" value="TreeGrafter"/>
</dbReference>
<dbReference type="InterPro" id="IPR054132">
    <property type="entry name" value="Consortin_N"/>
</dbReference>
<dbReference type="InterPro" id="IPR019734">
    <property type="entry name" value="TPR_rpt"/>
</dbReference>
<dbReference type="Proteomes" id="UP001497497">
    <property type="component" value="Unassembled WGS sequence"/>
</dbReference>
<evidence type="ECO:0000259" key="2">
    <source>
        <dbReference type="Pfam" id="PF22883"/>
    </source>
</evidence>
<gene>
    <name evidence="3" type="ORF">GSLYS_00015709001</name>
</gene>
<accession>A0AAV2I9J3</accession>
<dbReference type="GO" id="GO:0005886">
    <property type="term" value="C:plasma membrane"/>
    <property type="evidence" value="ECO:0007669"/>
    <property type="project" value="TreeGrafter"/>
</dbReference>
<dbReference type="SMART" id="SM00028">
    <property type="entry name" value="TPR"/>
    <property type="match status" value="3"/>
</dbReference>
<feature type="transmembrane region" description="Helical" evidence="1">
    <location>
        <begin position="310"/>
        <end position="330"/>
    </location>
</feature>
<keyword evidence="1" id="KW-1133">Transmembrane helix</keyword>
<keyword evidence="1" id="KW-0812">Transmembrane</keyword>
<dbReference type="AlphaFoldDB" id="A0AAV2I9J3"/>
<dbReference type="PANTHER" id="PTHR28581">
    <property type="entry name" value="CONSORTIN"/>
    <property type="match status" value="1"/>
</dbReference>
<feature type="domain" description="Consortin N-terminal" evidence="2">
    <location>
        <begin position="100"/>
        <end position="149"/>
    </location>
</feature>
<protein>
    <recommendedName>
        <fullName evidence="2">Consortin N-terminal domain-containing protein</fullName>
    </recommendedName>
</protein>
<organism evidence="3 4">
    <name type="scientific">Lymnaea stagnalis</name>
    <name type="common">Great pond snail</name>
    <name type="synonym">Helix stagnalis</name>
    <dbReference type="NCBI Taxonomy" id="6523"/>
    <lineage>
        <taxon>Eukaryota</taxon>
        <taxon>Metazoa</taxon>
        <taxon>Spiralia</taxon>
        <taxon>Lophotrochozoa</taxon>
        <taxon>Mollusca</taxon>
        <taxon>Gastropoda</taxon>
        <taxon>Heterobranchia</taxon>
        <taxon>Euthyneura</taxon>
        <taxon>Panpulmonata</taxon>
        <taxon>Hygrophila</taxon>
        <taxon>Lymnaeoidea</taxon>
        <taxon>Lymnaeidae</taxon>
        <taxon>Lymnaea</taxon>
    </lineage>
</organism>
<evidence type="ECO:0000256" key="1">
    <source>
        <dbReference type="SAM" id="Phobius"/>
    </source>
</evidence>
<comment type="caution">
    <text evidence="3">The sequence shown here is derived from an EMBL/GenBank/DDBJ whole genome shotgun (WGS) entry which is preliminary data.</text>
</comment>
<dbReference type="InterPro" id="IPR042318">
    <property type="entry name" value="Consortin"/>
</dbReference>
<dbReference type="Pfam" id="PF22883">
    <property type="entry name" value="Consortin_N"/>
    <property type="match status" value="1"/>
</dbReference>
<keyword evidence="4" id="KW-1185">Reference proteome</keyword>
<evidence type="ECO:0000313" key="3">
    <source>
        <dbReference type="EMBL" id="CAL1542103.1"/>
    </source>
</evidence>
<reference evidence="3 4" key="1">
    <citation type="submission" date="2024-04" db="EMBL/GenBank/DDBJ databases">
        <authorList>
            <consortium name="Genoscope - CEA"/>
            <person name="William W."/>
        </authorList>
    </citation>
    <scope>NUCLEOTIDE SEQUENCE [LARGE SCALE GENOMIC DNA]</scope>
</reference>
<proteinExistence type="predicted"/>
<name>A0AAV2I9J3_LYMST</name>
<dbReference type="Gene3D" id="1.25.40.10">
    <property type="entry name" value="Tetratricopeptide repeat domain"/>
    <property type="match status" value="1"/>
</dbReference>
<dbReference type="InterPro" id="IPR011990">
    <property type="entry name" value="TPR-like_helical_dom_sf"/>
</dbReference>
<dbReference type="PANTHER" id="PTHR28581:SF2">
    <property type="entry name" value="NUTRITIONALLY-REGULATED ADIPOSE AND CARDIAC ENRICHED PROTEIN HOMOLOG ISOFORM X1"/>
    <property type="match status" value="1"/>
</dbReference>
<dbReference type="EMBL" id="CAXITT010000470">
    <property type="protein sequence ID" value="CAL1542103.1"/>
    <property type="molecule type" value="Genomic_DNA"/>
</dbReference>